<comment type="caution">
    <text evidence="2">The sequence shown here is derived from an EMBL/GenBank/DDBJ whole genome shotgun (WGS) entry which is preliminary data.</text>
</comment>
<dbReference type="EMBL" id="JACIEZ010000015">
    <property type="protein sequence ID" value="MBB4067124.1"/>
    <property type="molecule type" value="Genomic_DNA"/>
</dbReference>
<reference evidence="2 3" key="1">
    <citation type="submission" date="2020-08" db="EMBL/GenBank/DDBJ databases">
        <title>Genomic Encyclopedia of Type Strains, Phase IV (KMG-IV): sequencing the most valuable type-strain genomes for metagenomic binning, comparative biology and taxonomic classification.</title>
        <authorList>
            <person name="Goeker M."/>
        </authorList>
    </citation>
    <scope>NUCLEOTIDE SEQUENCE [LARGE SCALE GENOMIC DNA]</scope>
    <source>
        <strain evidence="2 3">DSM 29853</strain>
    </source>
</reference>
<protein>
    <submittedName>
        <fullName evidence="2">Glycosyl transferase family 25</fullName>
    </submittedName>
</protein>
<dbReference type="Pfam" id="PF01755">
    <property type="entry name" value="Glyco_transf_25"/>
    <property type="match status" value="1"/>
</dbReference>
<dbReference type="CDD" id="cd06532">
    <property type="entry name" value="Glyco_transf_25"/>
    <property type="match status" value="1"/>
</dbReference>
<keyword evidence="2" id="KW-0808">Transferase</keyword>
<dbReference type="Proteomes" id="UP000528286">
    <property type="component" value="Unassembled WGS sequence"/>
</dbReference>
<dbReference type="GO" id="GO:0016740">
    <property type="term" value="F:transferase activity"/>
    <property type="evidence" value="ECO:0007669"/>
    <property type="project" value="UniProtKB-KW"/>
</dbReference>
<sequence length="264" mass="29539">MALHEDLLVLLINLDDCSDRLTSSSAFLDREGIAYTRLSAVDGRHRPAASFPEYDERLTHRRMARSMSSGEVACFLSHAQALCTFLQTDKPFLLLFEDDLRLDAGFADLMRASVDFLKAWPGRWDVVNLSRGVKRVWTPIAAIPSAMGTFTLSASHYFPMTATGMLWSRAGAEAFLAHAFPVHAPIDFYIRDLCHRRSSGLAFDRPPVLVTTAPSVTDDAGRRKELPRALHPISYFVYRQRQALAEYRAAFVNRTAFRAAQGGI</sequence>
<keyword evidence="3" id="KW-1185">Reference proteome</keyword>
<proteinExistence type="predicted"/>
<feature type="domain" description="Glycosyl transferase family 25" evidence="1">
    <location>
        <begin position="9"/>
        <end position="118"/>
    </location>
</feature>
<dbReference type="InterPro" id="IPR002654">
    <property type="entry name" value="Glyco_trans_25"/>
</dbReference>
<gene>
    <name evidence="2" type="ORF">GGR23_004353</name>
</gene>
<evidence type="ECO:0000313" key="3">
    <source>
        <dbReference type="Proteomes" id="UP000528286"/>
    </source>
</evidence>
<dbReference type="AlphaFoldDB" id="A0A7W6J978"/>
<evidence type="ECO:0000259" key="1">
    <source>
        <dbReference type="Pfam" id="PF01755"/>
    </source>
</evidence>
<evidence type="ECO:0000313" key="2">
    <source>
        <dbReference type="EMBL" id="MBB4067124.1"/>
    </source>
</evidence>
<accession>A0A7W6J978</accession>
<dbReference type="RefSeq" id="WP_183368366.1">
    <property type="nucleotide sequence ID" value="NZ_JACIEZ010000015.1"/>
</dbReference>
<organism evidence="2 3">
    <name type="scientific">Gellertiella hungarica</name>
    <dbReference type="NCBI Taxonomy" id="1572859"/>
    <lineage>
        <taxon>Bacteria</taxon>
        <taxon>Pseudomonadati</taxon>
        <taxon>Pseudomonadota</taxon>
        <taxon>Alphaproteobacteria</taxon>
        <taxon>Hyphomicrobiales</taxon>
        <taxon>Rhizobiaceae</taxon>
        <taxon>Gellertiella</taxon>
    </lineage>
</organism>
<name>A0A7W6J978_9HYPH</name>